<sequence length="592" mass="67203">MSLEKEKPDGKILDMKVLKRIFVFVKPYMTQFWLLVLLTFALAILVPIRPYLIQVAIDNDVANGDFDGLVHMIILLIGLLLAQAVVQYGHTYLSSWLGQYIIRDIRTSLYEHIQKLKLKFFDKTPIGRLVTRNISDIETLADVFSQGIAMMIGDLLQLVVILIFMFYTDWKLTLVSLSTLPVLIFATYIFKEKIKVSFNSVRTAVSNLNSFVQEHITGMSIVQIFNSEDREHEKFKAINREHRKANIKSVLYYSVYFPVAEVIQAIGIGLVVWYGAVKMIDAEYQPGVLIAFIMYIQMFFRPIRMIADKFNTLQLGIVSSNRLIDLLENDEHISNEGSFNPAQLEGYVSFKDVWFAYNDEDYVLKNINFEVAAGQTIALVGATGAGKSSVINLLSRFYDINKGSITVDDHDIHDYELSALRQNIGVVLQDVFLFSDTIEKNITLGNVDITRQQVMDAAELVGAREFIERLPGGLDYNVMERGATLSVGQRQLISFVRAMVYNPKIIVLDEATSSVDTETEELIQQAIDRMMKGRTSIVIAHRLSTIQHADKILVLERGEIKETGSHDELLAKDGYYAQLHKMQYKEVTNKSA</sequence>
<feature type="domain" description="ABC transmembrane type-1" evidence="9">
    <location>
        <begin position="33"/>
        <end position="315"/>
    </location>
</feature>
<feature type="transmembrane region" description="Helical" evidence="7">
    <location>
        <begin position="21"/>
        <end position="48"/>
    </location>
</feature>
<organism evidence="10 11">
    <name type="scientific">Reichenbachiella carrageenanivorans</name>
    <dbReference type="NCBI Taxonomy" id="2979869"/>
    <lineage>
        <taxon>Bacteria</taxon>
        <taxon>Pseudomonadati</taxon>
        <taxon>Bacteroidota</taxon>
        <taxon>Cytophagia</taxon>
        <taxon>Cytophagales</taxon>
        <taxon>Reichenbachiellaceae</taxon>
        <taxon>Reichenbachiella</taxon>
    </lineage>
</organism>
<dbReference type="InterPro" id="IPR036640">
    <property type="entry name" value="ABC1_TM_sf"/>
</dbReference>
<dbReference type="InterPro" id="IPR039421">
    <property type="entry name" value="Type_1_exporter"/>
</dbReference>
<name>A0ABY6D5C1_9BACT</name>
<dbReference type="InterPro" id="IPR011527">
    <property type="entry name" value="ABC1_TM_dom"/>
</dbReference>
<feature type="transmembrane region" description="Helical" evidence="7">
    <location>
        <begin position="148"/>
        <end position="167"/>
    </location>
</feature>
<evidence type="ECO:0000313" key="11">
    <source>
        <dbReference type="Proteomes" id="UP001062165"/>
    </source>
</evidence>
<dbReference type="Pfam" id="PF00664">
    <property type="entry name" value="ABC_membrane"/>
    <property type="match status" value="1"/>
</dbReference>
<feature type="transmembrane region" description="Helical" evidence="7">
    <location>
        <begin position="250"/>
        <end position="276"/>
    </location>
</feature>
<dbReference type="SUPFAM" id="SSF90123">
    <property type="entry name" value="ABC transporter transmembrane region"/>
    <property type="match status" value="1"/>
</dbReference>
<dbReference type="GO" id="GO:0005524">
    <property type="term" value="F:ATP binding"/>
    <property type="evidence" value="ECO:0007669"/>
    <property type="project" value="UniProtKB-KW"/>
</dbReference>
<evidence type="ECO:0000256" key="2">
    <source>
        <dbReference type="ARBA" id="ARBA00022692"/>
    </source>
</evidence>
<dbReference type="EMBL" id="CP106735">
    <property type="protein sequence ID" value="UXX81341.1"/>
    <property type="molecule type" value="Genomic_DNA"/>
</dbReference>
<gene>
    <name evidence="10" type="ORF">N7E81_06115</name>
</gene>
<keyword evidence="3" id="KW-0547">Nucleotide-binding</keyword>
<dbReference type="SMART" id="SM00382">
    <property type="entry name" value="AAA"/>
    <property type="match status" value="1"/>
</dbReference>
<evidence type="ECO:0000256" key="4">
    <source>
        <dbReference type="ARBA" id="ARBA00022840"/>
    </source>
</evidence>
<evidence type="ECO:0000256" key="3">
    <source>
        <dbReference type="ARBA" id="ARBA00022741"/>
    </source>
</evidence>
<feature type="domain" description="ABC transporter" evidence="8">
    <location>
        <begin position="348"/>
        <end position="582"/>
    </location>
</feature>
<evidence type="ECO:0000256" key="1">
    <source>
        <dbReference type="ARBA" id="ARBA00004651"/>
    </source>
</evidence>
<reference evidence="10" key="1">
    <citation type="submission" date="2022-10" db="EMBL/GenBank/DDBJ databases">
        <title>Comparative genomics and taxonomic characterization of three novel marine species of genus Reichenbachiella exhibiting antioxidant and polysaccharide degradation activities.</title>
        <authorList>
            <person name="Muhammad N."/>
            <person name="Lee Y.-J."/>
            <person name="Ko J."/>
            <person name="Kim S.-G."/>
        </authorList>
    </citation>
    <scope>NUCLEOTIDE SEQUENCE</scope>
    <source>
        <strain evidence="10">Wsw4-B4</strain>
    </source>
</reference>
<dbReference type="PROSITE" id="PS50929">
    <property type="entry name" value="ABC_TM1F"/>
    <property type="match status" value="1"/>
</dbReference>
<comment type="subcellular location">
    <subcellularLocation>
        <location evidence="1">Cell membrane</location>
        <topology evidence="1">Multi-pass membrane protein</topology>
    </subcellularLocation>
</comment>
<feature type="transmembrane region" description="Helical" evidence="7">
    <location>
        <begin position="68"/>
        <end position="86"/>
    </location>
</feature>
<dbReference type="PANTHER" id="PTHR43394">
    <property type="entry name" value="ATP-DEPENDENT PERMEASE MDL1, MITOCHONDRIAL"/>
    <property type="match status" value="1"/>
</dbReference>
<dbReference type="SUPFAM" id="SSF52540">
    <property type="entry name" value="P-loop containing nucleoside triphosphate hydrolases"/>
    <property type="match status" value="1"/>
</dbReference>
<keyword evidence="4 10" id="KW-0067">ATP-binding</keyword>
<feature type="transmembrane region" description="Helical" evidence="7">
    <location>
        <begin position="173"/>
        <end position="190"/>
    </location>
</feature>
<dbReference type="RefSeq" id="WP_263053065.1">
    <property type="nucleotide sequence ID" value="NZ_CP106735.1"/>
</dbReference>
<keyword evidence="2 7" id="KW-0812">Transmembrane</keyword>
<protein>
    <submittedName>
        <fullName evidence="10">ABC transporter ATP-binding protein/permease</fullName>
    </submittedName>
</protein>
<dbReference type="CDD" id="cd18544">
    <property type="entry name" value="ABC_6TM_TmrA_like"/>
    <property type="match status" value="1"/>
</dbReference>
<dbReference type="Gene3D" id="1.20.1560.10">
    <property type="entry name" value="ABC transporter type 1, transmembrane domain"/>
    <property type="match status" value="1"/>
</dbReference>
<dbReference type="Pfam" id="PF00005">
    <property type="entry name" value="ABC_tran"/>
    <property type="match status" value="1"/>
</dbReference>
<dbReference type="InterPro" id="IPR027417">
    <property type="entry name" value="P-loop_NTPase"/>
</dbReference>
<dbReference type="Proteomes" id="UP001062165">
    <property type="component" value="Chromosome"/>
</dbReference>
<dbReference type="InterPro" id="IPR003593">
    <property type="entry name" value="AAA+_ATPase"/>
</dbReference>
<evidence type="ECO:0000259" key="9">
    <source>
        <dbReference type="PROSITE" id="PS50929"/>
    </source>
</evidence>
<feature type="transmembrane region" description="Helical" evidence="7">
    <location>
        <begin position="282"/>
        <end position="300"/>
    </location>
</feature>
<evidence type="ECO:0000313" key="10">
    <source>
        <dbReference type="EMBL" id="UXX81341.1"/>
    </source>
</evidence>
<evidence type="ECO:0000256" key="5">
    <source>
        <dbReference type="ARBA" id="ARBA00022989"/>
    </source>
</evidence>
<evidence type="ECO:0000256" key="7">
    <source>
        <dbReference type="SAM" id="Phobius"/>
    </source>
</evidence>
<dbReference type="PANTHER" id="PTHR43394:SF1">
    <property type="entry name" value="ATP-BINDING CASSETTE SUB-FAMILY B MEMBER 10, MITOCHONDRIAL"/>
    <property type="match status" value="1"/>
</dbReference>
<keyword evidence="11" id="KW-1185">Reference proteome</keyword>
<keyword evidence="5 7" id="KW-1133">Transmembrane helix</keyword>
<dbReference type="PROSITE" id="PS50893">
    <property type="entry name" value="ABC_TRANSPORTER_2"/>
    <property type="match status" value="1"/>
</dbReference>
<dbReference type="PROSITE" id="PS00211">
    <property type="entry name" value="ABC_TRANSPORTER_1"/>
    <property type="match status" value="1"/>
</dbReference>
<evidence type="ECO:0000256" key="6">
    <source>
        <dbReference type="ARBA" id="ARBA00023136"/>
    </source>
</evidence>
<accession>A0ABY6D5C1</accession>
<evidence type="ECO:0000259" key="8">
    <source>
        <dbReference type="PROSITE" id="PS50893"/>
    </source>
</evidence>
<dbReference type="Gene3D" id="3.40.50.300">
    <property type="entry name" value="P-loop containing nucleotide triphosphate hydrolases"/>
    <property type="match status" value="1"/>
</dbReference>
<keyword evidence="6 7" id="KW-0472">Membrane</keyword>
<dbReference type="InterPro" id="IPR003439">
    <property type="entry name" value="ABC_transporter-like_ATP-bd"/>
</dbReference>
<proteinExistence type="predicted"/>
<dbReference type="InterPro" id="IPR017871">
    <property type="entry name" value="ABC_transporter-like_CS"/>
</dbReference>